<evidence type="ECO:0000259" key="2">
    <source>
        <dbReference type="Pfam" id="PF13116"/>
    </source>
</evidence>
<proteinExistence type="predicted"/>
<feature type="domain" description="YhdP central" evidence="2">
    <location>
        <begin position="5"/>
        <end position="1255"/>
    </location>
</feature>
<sequence>MRELKFSAAWRFLAYLLVAVLVSGAMLLTAARLWLLPHIQTYKPEIEARLSSMIQETLQVGDVSAALHGLDLRLMLRDCSWMREDGLPSAYDARRVAVTVDVIASLFALRPIIGEVEIEGVRLIVHTLADGSIGVLGISAKSESPAWLSTIKNLRLRDVTLGWQNDQAEIPQYQAFGKADIEFHKLGDLQHRLALKLDPDESIGDSLYFTTQVRGELFTPASWQGRFYLEGVGIKPDLWRNAHVPFNLQAGVADLRLWGDFNRNKLQYLAGQLALQHPELSYADDKLRLGRLGAIFNWHQLRDSSELIVKRLAFAPPDKPDSNNRLSMRMAIDAQGNISQLGAVAENLQLDEVNALTKAVSSMDQHSRSVLTALSPVGRIHDVRMFYDVSSTAWAVCGSFSDIGFNSSGKIPGISDLSGRLCGDNERGTLNLAIEDGRVFGDELWSKPLAVKEFSAQVDWLKNQRELILSGRDLAFRHRESKVRFGFDYIAPSDAAQLPVLNLLGQGDGFRAEHIAELLPLFAMDKNAAQWLNGAFVSGQLSDLRFLFRGAVEQFPFDGAEGIFETSLKASGLQLHYDPHWPDLHNVQGWLLLKNAGYFAEIEQGTVEGFPLTPVRVAAPEYLHHPWVYVEGGFGGNLSAILAALERTPEKQLVDRLNWFGHPAGRADFDLKLRLPLDVGIGDGEVNGRLSLNDAHMDIDLNGASRGRLSRLTGEIHFSGNDITAQAVKGQLFGGPLSIGLEHEAGRVMLTAQGRLQAAELGKYFPHALWSHVSGETPYTLDLSFPAAIDAPGAADDIRVKVLSDLVGIESRLPMPFAKSRLGAQALAIEWDKLADTRSLMNVFWGQDKKARFYFADELQGFDISLGAAPLPAISEHPLRRFRADFTEFNMTPWSEFLHGGNIAGGGGLMDNLPDNIHIRLQKLEWQGKAYGPLLIDADRKGNYWSGALDTLYGAGRFDYTHDSLGAGALNLDLDRITLPSGAGISNDPMDPSLLPSIKAHSRSVDWQGHDLGVLTLEAEHWMHGLNVSRFKLLSPYSVIQMRGSWMKQGSGSETRFSGTLNADNLGSVIENLGFTKEVRDTPTKSTFSLAWTGGPHQFTPATLVGDMSFSLGRGSLLNIDPGLGRAAILLNLDTLRRLLLFDFKDLFGQGLTYDSIRGKYRFEHGQAVTQKLLIDAVVAEIAISGRVGLVARDFDQRVDVMPHALAALPFAGALVPGVVVGTAVNMAEFLAGKDEASLTSNHYVIKGSWDNPKVYRAEGSLPIDMLGRAWSDLKEVSGFGKQEEK</sequence>
<evidence type="ECO:0000313" key="4">
    <source>
        <dbReference type="Proteomes" id="UP000325755"/>
    </source>
</evidence>
<dbReference type="InParanoid" id="A0A5Q0BFM8"/>
<dbReference type="InterPro" id="IPR011836">
    <property type="entry name" value="YhdP"/>
</dbReference>
<protein>
    <submittedName>
        <fullName evidence="3">TIGR02099 family protein</fullName>
    </submittedName>
</protein>
<dbReference type="PANTHER" id="PTHR38690">
    <property type="entry name" value="PROTEASE-RELATED"/>
    <property type="match status" value="1"/>
</dbReference>
<accession>A0A5Q0BFM8</accession>
<gene>
    <name evidence="3" type="ORF">F6R98_08525</name>
</gene>
<keyword evidence="1" id="KW-0812">Transmembrane</keyword>
<keyword evidence="1" id="KW-0472">Membrane</keyword>
<evidence type="ECO:0000256" key="1">
    <source>
        <dbReference type="SAM" id="Phobius"/>
    </source>
</evidence>
<keyword evidence="4" id="KW-1185">Reference proteome</keyword>
<feature type="transmembrane region" description="Helical" evidence="1">
    <location>
        <begin position="12"/>
        <end position="35"/>
    </location>
</feature>
<dbReference type="NCBIfam" id="TIGR02099">
    <property type="entry name" value="YhdP family protein"/>
    <property type="match status" value="1"/>
</dbReference>
<name>A0A5Q0BFM8_9GAMM</name>
<dbReference type="Pfam" id="PF13116">
    <property type="entry name" value="YhdP"/>
    <property type="match status" value="1"/>
</dbReference>
<dbReference type="Proteomes" id="UP000325755">
    <property type="component" value="Chromosome"/>
</dbReference>
<keyword evidence="1" id="KW-1133">Transmembrane helix</keyword>
<dbReference type="OrthoDB" id="9762238at2"/>
<dbReference type="KEGG" id="mmob:F6R98_08525"/>
<evidence type="ECO:0000313" key="3">
    <source>
        <dbReference type="EMBL" id="QFY42663.1"/>
    </source>
</evidence>
<dbReference type="EMBL" id="CP044205">
    <property type="protein sequence ID" value="QFY42663.1"/>
    <property type="molecule type" value="Genomic_DNA"/>
</dbReference>
<dbReference type="InterPro" id="IPR025263">
    <property type="entry name" value="YhdP_central"/>
</dbReference>
<dbReference type="FunCoup" id="A0A5Q0BFM8">
    <property type="interactions" value="108"/>
</dbReference>
<dbReference type="RefSeq" id="WP_153248658.1">
    <property type="nucleotide sequence ID" value="NZ_CP044205.1"/>
</dbReference>
<dbReference type="PANTHER" id="PTHR38690:SF1">
    <property type="entry name" value="PROTEASE"/>
    <property type="match status" value="1"/>
</dbReference>
<reference evidence="3 4" key="1">
    <citation type="submission" date="2019-09" db="EMBL/GenBank/DDBJ databases">
        <title>Ecophysiology of the spiral-shaped methanotroph Methylospira mobilis as revealed by the complete genome sequence.</title>
        <authorList>
            <person name="Oshkin I.Y."/>
            <person name="Dedysh S.N."/>
            <person name="Miroshnikov K."/>
            <person name="Danilova O.V."/>
            <person name="Hakobyan A."/>
            <person name="Liesack W."/>
        </authorList>
    </citation>
    <scope>NUCLEOTIDE SEQUENCE [LARGE SCALE GENOMIC DNA]</scope>
    <source>
        <strain evidence="3 4">Shm1</strain>
    </source>
</reference>
<organism evidence="3 4">
    <name type="scientific">Candidatus Methylospira mobilis</name>
    <dbReference type="NCBI Taxonomy" id="1808979"/>
    <lineage>
        <taxon>Bacteria</taxon>
        <taxon>Pseudomonadati</taxon>
        <taxon>Pseudomonadota</taxon>
        <taxon>Gammaproteobacteria</taxon>
        <taxon>Methylococcales</taxon>
        <taxon>Methylococcaceae</taxon>
        <taxon>Candidatus Methylospira</taxon>
    </lineage>
</organism>